<keyword evidence="1" id="KW-1133">Transmembrane helix</keyword>
<gene>
    <name evidence="4" type="ORF">ACFX5F_06935</name>
</gene>
<dbReference type="InterPro" id="IPR032508">
    <property type="entry name" value="FecR_C"/>
</dbReference>
<protein>
    <submittedName>
        <fullName evidence="4">FecR family protein</fullName>
    </submittedName>
</protein>
<dbReference type="InterPro" id="IPR012373">
    <property type="entry name" value="Ferrdict_sens_TM"/>
</dbReference>
<proteinExistence type="predicted"/>
<dbReference type="InterPro" id="IPR006860">
    <property type="entry name" value="FecR"/>
</dbReference>
<evidence type="ECO:0000259" key="2">
    <source>
        <dbReference type="Pfam" id="PF04773"/>
    </source>
</evidence>
<accession>A0ABW6I3U2</accession>
<dbReference type="PIRSF" id="PIRSF018266">
    <property type="entry name" value="FecR"/>
    <property type="match status" value="1"/>
</dbReference>
<organism evidence="4 5">
    <name type="scientific">Flavobacterium zhoui</name>
    <dbReference type="NCBI Taxonomy" id="3230414"/>
    <lineage>
        <taxon>Bacteria</taxon>
        <taxon>Pseudomonadati</taxon>
        <taxon>Bacteroidota</taxon>
        <taxon>Flavobacteriia</taxon>
        <taxon>Flavobacteriales</taxon>
        <taxon>Flavobacteriaceae</taxon>
        <taxon>Flavobacterium</taxon>
    </lineage>
</organism>
<keyword evidence="5" id="KW-1185">Reference proteome</keyword>
<sequence>MKENYNLGKWLAGEMTEIQLEAFKKSPEYYTYTKIKDFSSQLTPPDFDADAIYQKVLRSKKNKTVFLLQNNWVWKIAAVITLFIGIGFLYSNLSSVSQMAEAGKRNSFLLPDHSQVVLNSVSELTYKKSNWDNNRECKLVGEAFFKVAKGKTFDIKTTLGTVTVVGTQFNVKSRKNRFEVECYEGKVKVQFDGKKTFLTKGQNIVIQNGNQIDALPLNQSQPNWMNHEMKFSSENLVDVIAEIERQYNIAIELKTISTDQKFTGILPTDNIDIVMKIISTTYHLEQTKTAKKLILQSNENKSL</sequence>
<dbReference type="Proteomes" id="UP001600107">
    <property type="component" value="Unassembled WGS sequence"/>
</dbReference>
<dbReference type="PANTHER" id="PTHR30273:SF2">
    <property type="entry name" value="PROTEIN FECR"/>
    <property type="match status" value="1"/>
</dbReference>
<dbReference type="EMBL" id="JBHZPY010000004">
    <property type="protein sequence ID" value="MFE3870955.1"/>
    <property type="molecule type" value="Genomic_DNA"/>
</dbReference>
<evidence type="ECO:0000313" key="4">
    <source>
        <dbReference type="EMBL" id="MFE3870955.1"/>
    </source>
</evidence>
<comment type="caution">
    <text evidence="4">The sequence shown here is derived from an EMBL/GenBank/DDBJ whole genome shotgun (WGS) entry which is preliminary data.</text>
</comment>
<name>A0ABW6I3U2_9FLAO</name>
<evidence type="ECO:0000256" key="1">
    <source>
        <dbReference type="SAM" id="Phobius"/>
    </source>
</evidence>
<feature type="domain" description="FecR protein" evidence="2">
    <location>
        <begin position="101"/>
        <end position="188"/>
    </location>
</feature>
<feature type="domain" description="Protein FecR C-terminal" evidence="3">
    <location>
        <begin position="229"/>
        <end position="290"/>
    </location>
</feature>
<dbReference type="Gene3D" id="2.60.120.1440">
    <property type="match status" value="1"/>
</dbReference>
<keyword evidence="1" id="KW-0472">Membrane</keyword>
<dbReference type="Pfam" id="PF16344">
    <property type="entry name" value="FecR_C"/>
    <property type="match status" value="1"/>
</dbReference>
<reference evidence="4 5" key="1">
    <citation type="submission" date="2024-06" db="EMBL/GenBank/DDBJ databases">
        <title>Flavobacterium spp. isolated from glacier.</title>
        <authorList>
            <person name="Han D."/>
        </authorList>
    </citation>
    <scope>NUCLEOTIDE SEQUENCE [LARGE SCALE GENOMIC DNA]</scope>
    <source>
        <strain evidence="4 5">ZS1P70</strain>
    </source>
</reference>
<dbReference type="RefSeq" id="WP_379851205.1">
    <property type="nucleotide sequence ID" value="NZ_JBHZPY010000004.1"/>
</dbReference>
<dbReference type="Gene3D" id="3.55.50.30">
    <property type="match status" value="1"/>
</dbReference>
<dbReference type="PANTHER" id="PTHR30273">
    <property type="entry name" value="PERIPLASMIC SIGNAL SENSOR AND SIGMA FACTOR ACTIVATOR FECR-RELATED"/>
    <property type="match status" value="1"/>
</dbReference>
<evidence type="ECO:0000313" key="5">
    <source>
        <dbReference type="Proteomes" id="UP001600107"/>
    </source>
</evidence>
<dbReference type="Pfam" id="PF04773">
    <property type="entry name" value="FecR"/>
    <property type="match status" value="1"/>
</dbReference>
<evidence type="ECO:0000259" key="3">
    <source>
        <dbReference type="Pfam" id="PF16344"/>
    </source>
</evidence>
<keyword evidence="1" id="KW-0812">Transmembrane</keyword>
<feature type="transmembrane region" description="Helical" evidence="1">
    <location>
        <begin position="72"/>
        <end position="90"/>
    </location>
</feature>